<dbReference type="InterPro" id="IPR007016">
    <property type="entry name" value="O-antigen_ligase-rel_domated"/>
</dbReference>
<dbReference type="InterPro" id="IPR051533">
    <property type="entry name" value="WaaL-like"/>
</dbReference>
<evidence type="ECO:0000256" key="5">
    <source>
        <dbReference type="SAM" id="Phobius"/>
    </source>
</evidence>
<feature type="transmembrane region" description="Helical" evidence="5">
    <location>
        <begin position="41"/>
        <end position="60"/>
    </location>
</feature>
<evidence type="ECO:0000259" key="6">
    <source>
        <dbReference type="Pfam" id="PF04932"/>
    </source>
</evidence>
<feature type="transmembrane region" description="Helical" evidence="5">
    <location>
        <begin position="178"/>
        <end position="205"/>
    </location>
</feature>
<feature type="transmembrane region" description="Helical" evidence="5">
    <location>
        <begin position="146"/>
        <end position="166"/>
    </location>
</feature>
<evidence type="ECO:0000256" key="4">
    <source>
        <dbReference type="ARBA" id="ARBA00023136"/>
    </source>
</evidence>
<dbReference type="PANTHER" id="PTHR37422">
    <property type="entry name" value="TEICHURONIC ACID BIOSYNTHESIS PROTEIN TUAE"/>
    <property type="match status" value="1"/>
</dbReference>
<accession>A0A2H0TPE2</accession>
<feature type="transmembrane region" description="Helical" evidence="5">
    <location>
        <begin position="261"/>
        <end position="293"/>
    </location>
</feature>
<evidence type="ECO:0000256" key="2">
    <source>
        <dbReference type="ARBA" id="ARBA00022692"/>
    </source>
</evidence>
<feature type="transmembrane region" description="Helical" evidence="5">
    <location>
        <begin position="466"/>
        <end position="486"/>
    </location>
</feature>
<keyword evidence="2 5" id="KW-0812">Transmembrane</keyword>
<dbReference type="AlphaFoldDB" id="A0A2H0TPE2"/>
<proteinExistence type="predicted"/>
<reference evidence="8" key="1">
    <citation type="submission" date="2017-09" db="EMBL/GenBank/DDBJ databases">
        <title>Depth-based differentiation of microbial function through sediment-hosted aquifers and enrichment of novel symbionts in the deep terrestrial subsurface.</title>
        <authorList>
            <person name="Probst A.J."/>
            <person name="Ladd B."/>
            <person name="Jarett J.K."/>
            <person name="Geller-Mcgrath D.E."/>
            <person name="Sieber C.M.K."/>
            <person name="Emerson J.B."/>
            <person name="Anantharaman K."/>
            <person name="Thomas B.C."/>
            <person name="Malmstrom R."/>
            <person name="Stieglmeier M."/>
            <person name="Klingl A."/>
            <person name="Woyke T."/>
            <person name="Ryan C.M."/>
            <person name="Banfield J.F."/>
        </authorList>
    </citation>
    <scope>NUCLEOTIDE SEQUENCE [LARGE SCALE GENOMIC DNA]</scope>
</reference>
<comment type="caution">
    <text evidence="7">The sequence shown here is derived from an EMBL/GenBank/DDBJ whole genome shotgun (WGS) entry which is preliminary data.</text>
</comment>
<comment type="subcellular location">
    <subcellularLocation>
        <location evidence="1">Membrane</location>
        <topology evidence="1">Multi-pass membrane protein</topology>
    </subcellularLocation>
</comment>
<sequence length="496" mass="55446">MISLPDIKISSSAFHHGQTVAFVFLFFLLRLLSFWMAPHPVLQGFFVSGLILAFAAATYHNEHIGWYMLVSELLLGGSGHFFELGGLAIRTLLIYTFLVIWTIRSLSNPDLRHRLIVPHRLFYILVPVLLVTVFASVRGIVMGNEFRAVAADIIPFSFFGLLLPAYHLLHDRHHVPKIVIRLFIAFVLGSALFALLNFTLFAGGFEIVHGPYYNWYRDFALGKITDMGNGFFRVVAPEHLLIVPTLIITASLLMRDEKHHVLWRVMIILSGLVLAINFSRSYLIAIAISLLLLKYKHSVSKWIKESAFAVLTLLVLFVGLNLAGSGGQSFGTELIAGRFGGIADVSSEASAYTRSALLEPIYTKIFKHPIAGNGLGSSVTFFEPVLGSTITTRQFDWGYLELLAELGMFGFTIFIIFLGYIVAELLRHIRAAHEYHDFHVGLLASVTAFGIMTMFMPAFFHVFGVLFLVGTLAVAAQPVLFLDRFVDILYSVFHKR</sequence>
<gene>
    <name evidence="7" type="ORF">COU35_04705</name>
</gene>
<keyword evidence="4 5" id="KW-0472">Membrane</keyword>
<feature type="transmembrane region" description="Helical" evidence="5">
    <location>
        <begin position="438"/>
        <end position="460"/>
    </location>
</feature>
<dbReference type="PANTHER" id="PTHR37422:SF17">
    <property type="entry name" value="O-ANTIGEN LIGASE"/>
    <property type="match status" value="1"/>
</dbReference>
<protein>
    <recommendedName>
        <fullName evidence="6">O-antigen ligase-related domain-containing protein</fullName>
    </recommendedName>
</protein>
<dbReference type="EMBL" id="PFCB01000031">
    <property type="protein sequence ID" value="PIR74012.1"/>
    <property type="molecule type" value="Genomic_DNA"/>
</dbReference>
<evidence type="ECO:0000313" key="7">
    <source>
        <dbReference type="EMBL" id="PIR74012.1"/>
    </source>
</evidence>
<keyword evidence="3 5" id="KW-1133">Transmembrane helix</keyword>
<dbReference type="Pfam" id="PF04932">
    <property type="entry name" value="Wzy_C"/>
    <property type="match status" value="1"/>
</dbReference>
<evidence type="ECO:0000256" key="3">
    <source>
        <dbReference type="ARBA" id="ARBA00022989"/>
    </source>
</evidence>
<feature type="transmembrane region" description="Helical" evidence="5">
    <location>
        <begin position="121"/>
        <end position="140"/>
    </location>
</feature>
<feature type="transmembrane region" description="Helical" evidence="5">
    <location>
        <begin position="406"/>
        <end position="426"/>
    </location>
</feature>
<feature type="domain" description="O-antigen ligase-related" evidence="6">
    <location>
        <begin position="266"/>
        <end position="415"/>
    </location>
</feature>
<evidence type="ECO:0000313" key="8">
    <source>
        <dbReference type="Proteomes" id="UP000230154"/>
    </source>
</evidence>
<feature type="transmembrane region" description="Helical" evidence="5">
    <location>
        <begin position="305"/>
        <end position="324"/>
    </location>
</feature>
<evidence type="ECO:0000256" key="1">
    <source>
        <dbReference type="ARBA" id="ARBA00004141"/>
    </source>
</evidence>
<name>A0A2H0TPE2_9BACT</name>
<dbReference type="Proteomes" id="UP000230154">
    <property type="component" value="Unassembled WGS sequence"/>
</dbReference>
<feature type="transmembrane region" description="Helical" evidence="5">
    <location>
        <begin position="12"/>
        <end position="29"/>
    </location>
</feature>
<organism evidence="7 8">
    <name type="scientific">Candidatus Magasanikbacteria bacterium CG10_big_fil_rev_8_21_14_0_10_47_10</name>
    <dbReference type="NCBI Taxonomy" id="1974652"/>
    <lineage>
        <taxon>Bacteria</taxon>
        <taxon>Candidatus Magasanikiibacteriota</taxon>
    </lineage>
</organism>
<feature type="transmembrane region" description="Helical" evidence="5">
    <location>
        <begin position="80"/>
        <end position="101"/>
    </location>
</feature>